<dbReference type="Gene3D" id="3.40.50.12140">
    <property type="entry name" value="Domain of unknown function DUF4159"/>
    <property type="match status" value="1"/>
</dbReference>
<gene>
    <name evidence="2" type="ORF">COA71_03005</name>
</gene>
<reference evidence="3" key="1">
    <citation type="submission" date="2017-08" db="EMBL/GenBank/DDBJ databases">
        <title>A dynamic microbial community with high functional redundancy inhabits the cold, oxic subseafloor aquifer.</title>
        <authorList>
            <person name="Tully B.J."/>
            <person name="Wheat C.G."/>
            <person name="Glazer B.T."/>
            <person name="Huber J.A."/>
        </authorList>
    </citation>
    <scope>NUCLEOTIDE SEQUENCE [LARGE SCALE GENOMIC DNA]</scope>
</reference>
<dbReference type="InterPro" id="IPR025297">
    <property type="entry name" value="DUF4159"/>
</dbReference>
<feature type="domain" description="DUF4159" evidence="1">
    <location>
        <begin position="43"/>
        <end position="258"/>
    </location>
</feature>
<name>A0A2A5CHG9_9GAMM</name>
<evidence type="ECO:0000313" key="2">
    <source>
        <dbReference type="EMBL" id="PCJ42941.1"/>
    </source>
</evidence>
<sequence length="260" mass="29608">MILAVNAVLVDSLLAQIRPRSSNPLYTTVVPRDTDGAEFYFTRLIYGSDGFRSRGGWMTDMPEADHYFMNGLTRLTRVDGSLVDLRNPQAGAPWINLQETAVFDYPFLYAVEVGGWRLNVEEIATLREYLLKGGFLIVDDFHGTYQWNGFMTTMQRIFPDRPVVDIPEDDEVFHVLYDLDTTIQIPGISPLSRGVTWEQDGVEPVYRGVYDDNGRLMVAINHNMDLGDAWEHADTPGYPQPMTAMAYRFAVNYVIYSMTH</sequence>
<organism evidence="2 3">
    <name type="scientific">SAR86 cluster bacterium</name>
    <dbReference type="NCBI Taxonomy" id="2030880"/>
    <lineage>
        <taxon>Bacteria</taxon>
        <taxon>Pseudomonadati</taxon>
        <taxon>Pseudomonadota</taxon>
        <taxon>Gammaproteobacteria</taxon>
        <taxon>SAR86 cluster</taxon>
    </lineage>
</organism>
<proteinExistence type="predicted"/>
<dbReference type="Pfam" id="PF13709">
    <property type="entry name" value="DUF4159"/>
    <property type="match status" value="1"/>
</dbReference>
<dbReference type="Proteomes" id="UP000228987">
    <property type="component" value="Unassembled WGS sequence"/>
</dbReference>
<protein>
    <recommendedName>
        <fullName evidence="1">DUF4159 domain-containing protein</fullName>
    </recommendedName>
</protein>
<accession>A0A2A5CHG9</accession>
<evidence type="ECO:0000259" key="1">
    <source>
        <dbReference type="Pfam" id="PF13709"/>
    </source>
</evidence>
<dbReference type="EMBL" id="NVWI01000002">
    <property type="protein sequence ID" value="PCJ42941.1"/>
    <property type="molecule type" value="Genomic_DNA"/>
</dbReference>
<dbReference type="AlphaFoldDB" id="A0A2A5CHG9"/>
<evidence type="ECO:0000313" key="3">
    <source>
        <dbReference type="Proteomes" id="UP000228987"/>
    </source>
</evidence>
<comment type="caution">
    <text evidence="2">The sequence shown here is derived from an EMBL/GenBank/DDBJ whole genome shotgun (WGS) entry which is preliminary data.</text>
</comment>